<keyword evidence="1 5" id="KW-0547">Nucleotide-binding</keyword>
<reference evidence="7" key="1">
    <citation type="submission" date="2018-07" db="EMBL/GenBank/DDBJ databases">
        <authorList>
            <consortium name="PulseNet: The National Subtyping Network for Foodborne Disease Surveillance"/>
            <person name="Tarr C.L."/>
            <person name="Trees E."/>
            <person name="Katz L.S."/>
            <person name="Carleton-Romer H.A."/>
            <person name="Stroika S."/>
            <person name="Kucerova Z."/>
            <person name="Roache K.F."/>
            <person name="Sabol A.L."/>
            <person name="Besser J."/>
            <person name="Gerner-Smidt P."/>
        </authorList>
    </citation>
    <scope>NUCLEOTIDE SEQUENCE</scope>
    <source>
        <strain evidence="7">PNUSAS024869</strain>
    </source>
</reference>
<evidence type="ECO:0000256" key="3">
    <source>
        <dbReference type="ARBA" id="ARBA00022806"/>
    </source>
</evidence>
<evidence type="ECO:0000313" key="7">
    <source>
        <dbReference type="EMBL" id="ECU9520283.1"/>
    </source>
</evidence>
<name>A0A607PAD5_SALET</name>
<feature type="binding site" evidence="5">
    <location>
        <begin position="22"/>
        <end position="29"/>
    </location>
    <ligand>
        <name>ATP</name>
        <dbReference type="ChEBI" id="CHEBI:30616"/>
    </ligand>
</feature>
<dbReference type="Gene3D" id="3.40.50.300">
    <property type="entry name" value="P-loop containing nucleotide triphosphate hydrolases"/>
    <property type="match status" value="2"/>
</dbReference>
<dbReference type="Pfam" id="PF00580">
    <property type="entry name" value="UvrD-helicase"/>
    <property type="match status" value="2"/>
</dbReference>
<evidence type="ECO:0000256" key="2">
    <source>
        <dbReference type="ARBA" id="ARBA00022801"/>
    </source>
</evidence>
<gene>
    <name evidence="7" type="ORF">CR347_01860</name>
</gene>
<dbReference type="PROSITE" id="PS51198">
    <property type="entry name" value="UVRD_HELICASE_ATP_BIND"/>
    <property type="match status" value="1"/>
</dbReference>
<dbReference type="InterPro" id="IPR014016">
    <property type="entry name" value="UvrD-like_ATP-bd"/>
</dbReference>
<dbReference type="RefSeq" id="WP_058661570.1">
    <property type="nucleotide sequence ID" value="NZ_QBII01000001.1"/>
</dbReference>
<sequence>MKLSDEQKNIINAPLGPIAVTACAGSGKTATAIRRLIAIRQKMKGNRGRVVLLSFSNVAVNTFNKGYAQLASVLPDDANRKRVEVDTLDGFFTQYILRPHAYRTMGAKQAAYLVSGSEPFLSSFQYWPEEGHPLPLKDIRIGIQNGNIFFTNSNGGAEKLNTVRALKAVMSLGQTGAYTHELGRYWVYQTLVSQPAVLRALAARYPHILVDEAQDLGTLHQAILELLIDAGVQVSLIGDVHQGIYGFAGADGSFLKTYTERADVTGYKLTRNYRSLPSIINIANLLCDRDDEPDRETEKGGAYFIGYQESELPKLFESFHAHIQELGMRHQDAVILSRGADRVAKLAGNATPPGRGTIATLSEAALLRDQNGLYHECFKCVCRAVVGLLANPPHGLSSNLQGSPHETWMLGLRRLLWNFSRNADTGLPSSKLIAKTEWHTNLVKNVRALLADIEKQYGFKTVGTLGNRLAKTALTDFPLIGEVKPKDNCHGMRVETVHQVKGESIGAVLLVATKANVKALLSGTSGEEGRIGYVAITRAKNLFLLAVPQSNLKELRGDLITAGFQERREPVMNECV</sequence>
<dbReference type="PROSITE" id="PS51257">
    <property type="entry name" value="PROKAR_LIPOPROTEIN"/>
    <property type="match status" value="1"/>
</dbReference>
<protein>
    <submittedName>
        <fullName evidence="7">ATP-dependent DNA helicase</fullName>
    </submittedName>
</protein>
<dbReference type="PANTHER" id="PTHR11070">
    <property type="entry name" value="UVRD / RECB / PCRA DNA HELICASE FAMILY MEMBER"/>
    <property type="match status" value="1"/>
</dbReference>
<evidence type="ECO:0000256" key="4">
    <source>
        <dbReference type="ARBA" id="ARBA00022840"/>
    </source>
</evidence>
<dbReference type="EMBL" id="AAKROK010000001">
    <property type="protein sequence ID" value="ECU9520283.1"/>
    <property type="molecule type" value="Genomic_DNA"/>
</dbReference>
<dbReference type="InterPro" id="IPR027417">
    <property type="entry name" value="P-loop_NTPase"/>
</dbReference>
<evidence type="ECO:0000256" key="1">
    <source>
        <dbReference type="ARBA" id="ARBA00022741"/>
    </source>
</evidence>
<feature type="domain" description="UvrD-like helicase ATP-binding" evidence="6">
    <location>
        <begin position="1"/>
        <end position="276"/>
    </location>
</feature>
<keyword evidence="4 5" id="KW-0067">ATP-binding</keyword>
<dbReference type="GO" id="GO:0043138">
    <property type="term" value="F:3'-5' DNA helicase activity"/>
    <property type="evidence" value="ECO:0007669"/>
    <property type="project" value="TreeGrafter"/>
</dbReference>
<dbReference type="AlphaFoldDB" id="A0A607PAD5"/>
<organism evidence="7">
    <name type="scientific">Salmonella enterica subsp. enterica serovar Javiana</name>
    <dbReference type="NCBI Taxonomy" id="363569"/>
    <lineage>
        <taxon>Bacteria</taxon>
        <taxon>Pseudomonadati</taxon>
        <taxon>Pseudomonadota</taxon>
        <taxon>Gammaproteobacteria</taxon>
        <taxon>Enterobacterales</taxon>
        <taxon>Enterobacteriaceae</taxon>
        <taxon>Salmonella</taxon>
    </lineage>
</organism>
<evidence type="ECO:0000256" key="5">
    <source>
        <dbReference type="PROSITE-ProRule" id="PRU00560"/>
    </source>
</evidence>
<dbReference type="GO" id="GO:0005524">
    <property type="term" value="F:ATP binding"/>
    <property type="evidence" value="ECO:0007669"/>
    <property type="project" value="UniProtKB-UniRule"/>
</dbReference>
<keyword evidence="2 5" id="KW-0378">Hydrolase</keyword>
<dbReference type="SUPFAM" id="SSF52540">
    <property type="entry name" value="P-loop containing nucleoside triphosphate hydrolases"/>
    <property type="match status" value="1"/>
</dbReference>
<comment type="caution">
    <text evidence="7">The sequence shown here is derived from an EMBL/GenBank/DDBJ whole genome shotgun (WGS) entry which is preliminary data.</text>
</comment>
<proteinExistence type="predicted"/>
<dbReference type="InterPro" id="IPR000212">
    <property type="entry name" value="DNA_helicase_UvrD/REP"/>
</dbReference>
<dbReference type="GO" id="GO:0003677">
    <property type="term" value="F:DNA binding"/>
    <property type="evidence" value="ECO:0007669"/>
    <property type="project" value="InterPro"/>
</dbReference>
<accession>A0A607PAD5</accession>
<dbReference type="GO" id="GO:0000725">
    <property type="term" value="P:recombinational repair"/>
    <property type="evidence" value="ECO:0007669"/>
    <property type="project" value="TreeGrafter"/>
</dbReference>
<dbReference type="PANTHER" id="PTHR11070:SF30">
    <property type="entry name" value="F-BOX DNA HELICASE 1"/>
    <property type="match status" value="1"/>
</dbReference>
<keyword evidence="3 5" id="KW-0347">Helicase</keyword>
<dbReference type="GO" id="GO:0016787">
    <property type="term" value="F:hydrolase activity"/>
    <property type="evidence" value="ECO:0007669"/>
    <property type="project" value="UniProtKB-UniRule"/>
</dbReference>
<evidence type="ECO:0000259" key="6">
    <source>
        <dbReference type="PROSITE" id="PS51198"/>
    </source>
</evidence>